<feature type="compositionally biased region" description="Acidic residues" evidence="1">
    <location>
        <begin position="157"/>
        <end position="167"/>
    </location>
</feature>
<feature type="compositionally biased region" description="Basic and acidic residues" evidence="1">
    <location>
        <begin position="178"/>
        <end position="188"/>
    </location>
</feature>
<name>A0A383D2K4_9ZZZZ</name>
<dbReference type="SUPFAM" id="SSF52096">
    <property type="entry name" value="ClpP/crotonase"/>
    <property type="match status" value="1"/>
</dbReference>
<dbReference type="PANTHER" id="PTHR33507:SF4">
    <property type="entry name" value="NODULATION COMPETITIVENESS PROTEIN NFED"/>
    <property type="match status" value="1"/>
</dbReference>
<dbReference type="Pfam" id="PF25145">
    <property type="entry name" value="NfeD1b_N"/>
    <property type="match status" value="1"/>
</dbReference>
<gene>
    <name evidence="3" type="ORF">METZ01_LOCUS491343</name>
</gene>
<evidence type="ECO:0000313" key="3">
    <source>
        <dbReference type="EMBL" id="SVE38489.1"/>
    </source>
</evidence>
<dbReference type="InterPro" id="IPR029045">
    <property type="entry name" value="ClpP/crotonase-like_dom_sf"/>
</dbReference>
<protein>
    <recommendedName>
        <fullName evidence="2">NfeD1b N-terminal domain-containing protein</fullName>
    </recommendedName>
</protein>
<evidence type="ECO:0000259" key="2">
    <source>
        <dbReference type="Pfam" id="PF25145"/>
    </source>
</evidence>
<proteinExistence type="predicted"/>
<feature type="region of interest" description="Disordered" evidence="1">
    <location>
        <begin position="132"/>
        <end position="188"/>
    </location>
</feature>
<feature type="non-terminal residue" evidence="3">
    <location>
        <position position="188"/>
    </location>
</feature>
<accession>A0A383D2K4</accession>
<reference evidence="3" key="1">
    <citation type="submission" date="2018-05" db="EMBL/GenBank/DDBJ databases">
        <authorList>
            <person name="Lanie J.A."/>
            <person name="Ng W.-L."/>
            <person name="Kazmierczak K.M."/>
            <person name="Andrzejewski T.M."/>
            <person name="Davidsen T.M."/>
            <person name="Wayne K.J."/>
            <person name="Tettelin H."/>
            <person name="Glass J.I."/>
            <person name="Rusch D."/>
            <person name="Podicherti R."/>
            <person name="Tsui H.-C.T."/>
            <person name="Winkler M.E."/>
        </authorList>
    </citation>
    <scope>NUCLEOTIDE SEQUENCE</scope>
</reference>
<dbReference type="Gene3D" id="3.90.226.10">
    <property type="entry name" value="2-enoyl-CoA Hydratase, Chain A, domain 1"/>
    <property type="match status" value="1"/>
</dbReference>
<evidence type="ECO:0000256" key="1">
    <source>
        <dbReference type="SAM" id="MobiDB-lite"/>
    </source>
</evidence>
<dbReference type="EMBL" id="UINC01213623">
    <property type="protein sequence ID" value="SVE38489.1"/>
    <property type="molecule type" value="Genomic_DNA"/>
</dbReference>
<dbReference type="InterPro" id="IPR056738">
    <property type="entry name" value="NfeD1b_N"/>
</dbReference>
<dbReference type="AlphaFoldDB" id="A0A383D2K4"/>
<sequence length="188" mass="19503">MFCQTSHRIRRHLRSVLITAALLVCSQVSSADGIVYQVDLEGALGVATAEYIITGIETANETDANAIIIRMDTPGGLMEPMRDIVQAILASKIPVITYVSPGGARADSAGTFILLASHVAAMAPTTHLGAATPVSLTGGDDFGPDAPGNEQPSSENENGDGEGETPPETDNQSPGSAMERKVLNDAIS</sequence>
<organism evidence="3">
    <name type="scientific">marine metagenome</name>
    <dbReference type="NCBI Taxonomy" id="408172"/>
    <lineage>
        <taxon>unclassified sequences</taxon>
        <taxon>metagenomes</taxon>
        <taxon>ecological metagenomes</taxon>
    </lineage>
</organism>
<feature type="domain" description="NfeD1b N-terminal" evidence="2">
    <location>
        <begin position="35"/>
        <end position="139"/>
    </location>
</feature>
<dbReference type="PANTHER" id="PTHR33507">
    <property type="entry name" value="INNER MEMBRANE PROTEIN YBBJ"/>
    <property type="match status" value="1"/>
</dbReference>
<dbReference type="InterPro" id="IPR052165">
    <property type="entry name" value="Membrane_assoc_protease"/>
</dbReference>